<feature type="transmembrane region" description="Helical" evidence="4">
    <location>
        <begin position="6"/>
        <end position="27"/>
    </location>
</feature>
<sequence>MLFIEILLSIHCLLLASSWLISRPWWVKQPTFKLKLARLLLISCVVSPLLVHCLSLNPTPKQLHYISLDVLQNYASQPILKGEPASLSPSSAPEFTLSSISYSQLSYLIFALLIAFRAYQLLSGLARLRLMLNEAIPYRSSGKLLIKVSHRCHIPFSIYLFNKAYILLPVSLLSSPRNVKIAIAHEGQHHRNGDCLWAYFIEALRLIFWGNPAVKRWQRVLSELQEFSCDEVLVGQPKISAHDYGHCLFQVVQTVSQSSLPSNRGFACTVGMALNNENEDRTFIIRRISMLSTYPGKVSKPLFLGMAFAGFAIVAPICVAYSATGLLTSPQAKAVDISHLNPKLQAIAEKEISAAVNRYHAKSGVIAIADPSTGKIIAFAESAKNSWRSRVFSPASTIKPFIAAAAIDSGHSSATKTYDCRSPYYVEGKAFTNYDSDLSSASLTEAVAKSINVCLIKVSQETGAAVIRKKLTDFGFDMTSWQAKQNQDLQLAEVALGENIPVTVETLTKSYAILANKGRLFDAQAGSAVSAATTESVTSMLEQAVKNGTGKLAALPGVAVAGKTGTIVDSQDNRFALFAGYAPAAAPRYVMLVIIENGSLNKGYQTLTSGGDLAAPVFRQVAMNGGLK</sequence>
<dbReference type="InterPro" id="IPR008756">
    <property type="entry name" value="Peptidase_M56"/>
</dbReference>
<evidence type="ECO:0000259" key="6">
    <source>
        <dbReference type="Pfam" id="PF05569"/>
    </source>
</evidence>
<dbReference type="PANTHER" id="PTHR30627">
    <property type="entry name" value="PEPTIDOGLYCAN D,D-TRANSPEPTIDASE"/>
    <property type="match status" value="1"/>
</dbReference>
<feature type="domain" description="Penicillin-binding protein transpeptidase" evidence="5">
    <location>
        <begin position="364"/>
        <end position="621"/>
    </location>
</feature>
<dbReference type="RefSeq" id="WP_043873090.1">
    <property type="nucleotide sequence ID" value="NZ_CCVW01000001.1"/>
</dbReference>
<dbReference type="eggNOG" id="COG0768">
    <property type="taxonomic scope" value="Bacteria"/>
</dbReference>
<dbReference type="eggNOG" id="COG4219">
    <property type="taxonomic scope" value="Bacteria"/>
</dbReference>
<reference evidence="7 8" key="1">
    <citation type="submission" date="2014-06" db="EMBL/GenBank/DDBJ databases">
        <authorList>
            <person name="Urmite Genomes Urmite Genomes"/>
        </authorList>
    </citation>
    <scope>NUCLEOTIDE SEQUENCE [LARGE SCALE GENOMIC DNA]</scope>
</reference>
<proteinExistence type="inferred from homology"/>
<accession>A0A078KXW1</accession>
<keyword evidence="3 4" id="KW-0472">Membrane</keyword>
<evidence type="ECO:0000256" key="2">
    <source>
        <dbReference type="ARBA" id="ARBA00011075"/>
    </source>
</evidence>
<evidence type="ECO:0000313" key="8">
    <source>
        <dbReference type="Proteomes" id="UP000044071"/>
    </source>
</evidence>
<dbReference type="InterPro" id="IPR012338">
    <property type="entry name" value="Beta-lactam/transpept-like"/>
</dbReference>
<dbReference type="InterPro" id="IPR001460">
    <property type="entry name" value="PCN-bd_Tpept"/>
</dbReference>
<dbReference type="AlphaFoldDB" id="A0A078KXW1"/>
<dbReference type="Gene3D" id="3.40.710.10">
    <property type="entry name" value="DD-peptidase/beta-lactamase superfamily"/>
    <property type="match status" value="1"/>
</dbReference>
<name>A0A078KXW1_9GAMM</name>
<dbReference type="InterPro" id="IPR050515">
    <property type="entry name" value="Beta-lactam/transpept"/>
</dbReference>
<dbReference type="CDD" id="cd07341">
    <property type="entry name" value="M56_BlaR1_MecR1_like"/>
    <property type="match status" value="1"/>
</dbReference>
<dbReference type="GO" id="GO:0071555">
    <property type="term" value="P:cell wall organization"/>
    <property type="evidence" value="ECO:0007669"/>
    <property type="project" value="TreeGrafter"/>
</dbReference>
<feature type="transmembrane region" description="Helical" evidence="4">
    <location>
        <begin position="105"/>
        <end position="122"/>
    </location>
</feature>
<dbReference type="OrthoDB" id="9789078at2"/>
<evidence type="ECO:0000256" key="3">
    <source>
        <dbReference type="ARBA" id="ARBA00023136"/>
    </source>
</evidence>
<evidence type="ECO:0000256" key="1">
    <source>
        <dbReference type="ARBA" id="ARBA00004370"/>
    </source>
</evidence>
<dbReference type="GO" id="GO:0005886">
    <property type="term" value="C:plasma membrane"/>
    <property type="evidence" value="ECO:0007669"/>
    <property type="project" value="TreeGrafter"/>
</dbReference>
<dbReference type="PANTHER" id="PTHR30627:SF1">
    <property type="entry name" value="PEPTIDOGLYCAN D,D-TRANSPEPTIDASE FTSI"/>
    <property type="match status" value="1"/>
</dbReference>
<feature type="domain" description="Peptidase M56" evidence="6">
    <location>
        <begin position="107"/>
        <end position="257"/>
    </location>
</feature>
<keyword evidence="8" id="KW-1185">Reference proteome</keyword>
<evidence type="ECO:0000256" key="4">
    <source>
        <dbReference type="SAM" id="Phobius"/>
    </source>
</evidence>
<comment type="subcellular location">
    <subcellularLocation>
        <location evidence="1">Membrane</location>
    </subcellularLocation>
</comment>
<evidence type="ECO:0000313" key="7">
    <source>
        <dbReference type="EMBL" id="CDZ76584.1"/>
    </source>
</evidence>
<evidence type="ECO:0000259" key="5">
    <source>
        <dbReference type="Pfam" id="PF00905"/>
    </source>
</evidence>
<dbReference type="Proteomes" id="UP000044071">
    <property type="component" value="Unassembled WGS sequence"/>
</dbReference>
<comment type="similarity">
    <text evidence="2">Belongs to the peptidase M56 family.</text>
</comment>
<dbReference type="GO" id="GO:0008658">
    <property type="term" value="F:penicillin binding"/>
    <property type="evidence" value="ECO:0007669"/>
    <property type="project" value="InterPro"/>
</dbReference>
<feature type="transmembrane region" description="Helical" evidence="4">
    <location>
        <begin position="302"/>
        <end position="323"/>
    </location>
</feature>
<dbReference type="SUPFAM" id="SSF56601">
    <property type="entry name" value="beta-lactamase/transpeptidase-like"/>
    <property type="match status" value="1"/>
</dbReference>
<gene>
    <name evidence="7" type="primary">penA</name>
    <name evidence="7" type="ORF">BN59_00858</name>
</gene>
<dbReference type="Pfam" id="PF00905">
    <property type="entry name" value="Transpeptidase"/>
    <property type="match status" value="1"/>
</dbReference>
<protein>
    <submittedName>
        <fullName evidence="7">Penicillin-binding protein 2</fullName>
    </submittedName>
</protein>
<dbReference type="EMBL" id="CCSB01000001">
    <property type="protein sequence ID" value="CDZ76584.1"/>
    <property type="molecule type" value="Genomic_DNA"/>
</dbReference>
<dbReference type="STRING" id="1034943.BN59_00858"/>
<dbReference type="Pfam" id="PF05569">
    <property type="entry name" value="Peptidase_M56"/>
    <property type="match status" value="1"/>
</dbReference>
<feature type="transmembrane region" description="Helical" evidence="4">
    <location>
        <begin position="39"/>
        <end position="57"/>
    </location>
</feature>
<organism evidence="7 8">
    <name type="scientific">Legionella massiliensis</name>
    <dbReference type="NCBI Taxonomy" id="1034943"/>
    <lineage>
        <taxon>Bacteria</taxon>
        <taxon>Pseudomonadati</taxon>
        <taxon>Pseudomonadota</taxon>
        <taxon>Gammaproteobacteria</taxon>
        <taxon>Legionellales</taxon>
        <taxon>Legionellaceae</taxon>
        <taxon>Legionella</taxon>
    </lineage>
</organism>
<keyword evidence="4" id="KW-1133">Transmembrane helix</keyword>
<keyword evidence="4" id="KW-0812">Transmembrane</keyword>